<organism evidence="2 3">
    <name type="scientific">Myotis myotis</name>
    <name type="common">Greater mouse-eared bat</name>
    <name type="synonym">Vespertilio myotis</name>
    <dbReference type="NCBI Taxonomy" id="51298"/>
    <lineage>
        <taxon>Eukaryota</taxon>
        <taxon>Metazoa</taxon>
        <taxon>Chordata</taxon>
        <taxon>Craniata</taxon>
        <taxon>Vertebrata</taxon>
        <taxon>Euteleostomi</taxon>
        <taxon>Mammalia</taxon>
        <taxon>Eutheria</taxon>
        <taxon>Laurasiatheria</taxon>
        <taxon>Chiroptera</taxon>
        <taxon>Yangochiroptera</taxon>
        <taxon>Vespertilionidae</taxon>
        <taxon>Myotis</taxon>
    </lineage>
</organism>
<dbReference type="PRINTS" id="PR00081">
    <property type="entry name" value="GDHRDH"/>
</dbReference>
<proteinExistence type="predicted"/>
<comment type="caution">
    <text evidence="2">The sequence shown here is derived from an EMBL/GenBank/DDBJ whole genome shotgun (WGS) entry which is preliminary data.</text>
</comment>
<keyword evidence="1" id="KW-0472">Membrane</keyword>
<evidence type="ECO:0000313" key="3">
    <source>
        <dbReference type="Proteomes" id="UP000527355"/>
    </source>
</evidence>
<dbReference type="SUPFAM" id="SSF51735">
    <property type="entry name" value="NAD(P)-binding Rossmann-fold domains"/>
    <property type="match status" value="1"/>
</dbReference>
<keyword evidence="1" id="KW-1133">Transmembrane helix</keyword>
<dbReference type="GO" id="GO:0006695">
    <property type="term" value="P:cholesterol biosynthetic process"/>
    <property type="evidence" value="ECO:0007669"/>
    <property type="project" value="TreeGrafter"/>
</dbReference>
<dbReference type="PANTHER" id="PTHR44442">
    <property type="entry name" value="3-KETO-STEROID REDUCTASE"/>
    <property type="match status" value="1"/>
</dbReference>
<name>A0A7J7SQN2_MYOMY</name>
<reference evidence="2 3" key="1">
    <citation type="journal article" date="2020" name="Nature">
        <title>Six reference-quality genomes reveal evolution of bat adaptations.</title>
        <authorList>
            <person name="Jebb D."/>
            <person name="Huang Z."/>
            <person name="Pippel M."/>
            <person name="Hughes G.M."/>
            <person name="Lavrichenko K."/>
            <person name="Devanna P."/>
            <person name="Winkler S."/>
            <person name="Jermiin L.S."/>
            <person name="Skirmuntt E.C."/>
            <person name="Katzourakis A."/>
            <person name="Burkitt-Gray L."/>
            <person name="Ray D.A."/>
            <person name="Sullivan K.A.M."/>
            <person name="Roscito J.G."/>
            <person name="Kirilenko B.M."/>
            <person name="Davalos L.M."/>
            <person name="Corthals A.P."/>
            <person name="Power M.L."/>
            <person name="Jones G."/>
            <person name="Ransome R.D."/>
            <person name="Dechmann D.K.N."/>
            <person name="Locatelli A.G."/>
            <person name="Puechmaille S.J."/>
            <person name="Fedrigo O."/>
            <person name="Jarvis E.D."/>
            <person name="Hiller M."/>
            <person name="Vernes S.C."/>
            <person name="Myers E.W."/>
            <person name="Teeling E.C."/>
        </authorList>
    </citation>
    <scope>NUCLEOTIDE SEQUENCE [LARGE SCALE GENOMIC DNA]</scope>
    <source>
        <strain evidence="2">MMyoMyo1</strain>
        <tissue evidence="2">Flight muscle</tissue>
    </source>
</reference>
<dbReference type="InterPro" id="IPR002347">
    <property type="entry name" value="SDR_fam"/>
</dbReference>
<dbReference type="GO" id="GO:0047024">
    <property type="term" value="F:5-alpha-androstane-3-beta,17-beta-diol dehydrogenase (NADP+) activity"/>
    <property type="evidence" value="ECO:0007669"/>
    <property type="project" value="TreeGrafter"/>
</dbReference>
<dbReference type="InterPro" id="IPR036291">
    <property type="entry name" value="NAD(P)-bd_dom_sf"/>
</dbReference>
<dbReference type="GO" id="GO:0005789">
    <property type="term" value="C:endoplasmic reticulum membrane"/>
    <property type="evidence" value="ECO:0007669"/>
    <property type="project" value="TreeGrafter"/>
</dbReference>
<accession>A0A7J7SQN2</accession>
<sequence>MRKVVLVTGASSGVGRALCQRLLEEDDGLHLCLACRNPGRAEAVRAALLAARPSAQVSTVQVDVSDLRSVLRAARELRRRFQRLDYVYLNAGIMPSPHLNIGAVLSSLFSRKVIHVFSTAEGLLTQDDRVTAHGLQEVFATNVFGHFVLIRELDPLLGRGDSPSQLIWTSSRSARKASFSLEDFQHSRGQEPYSSSKYALDLLSVALNKNFNQRVRPGSGAGGAWCLSLALTVAGLALTVAAEKTQRCFLSRIALRKAETCMGSIVGV</sequence>
<keyword evidence="3" id="KW-1185">Reference proteome</keyword>
<dbReference type="InterPro" id="IPR052834">
    <property type="entry name" value="3KSR/17beta-HSD"/>
</dbReference>
<evidence type="ECO:0000256" key="1">
    <source>
        <dbReference type="SAM" id="Phobius"/>
    </source>
</evidence>
<dbReference type="Proteomes" id="UP000527355">
    <property type="component" value="Unassembled WGS sequence"/>
</dbReference>
<dbReference type="GO" id="GO:0004303">
    <property type="term" value="F:estradiol 17-beta-dehydrogenase [NAD(P)+] activity"/>
    <property type="evidence" value="ECO:0007669"/>
    <property type="project" value="TreeGrafter"/>
</dbReference>
<protein>
    <submittedName>
        <fullName evidence="2">Hydroxysteroid 17-beta dehydrogenase 7</fullName>
    </submittedName>
</protein>
<dbReference type="Gene3D" id="3.40.50.720">
    <property type="entry name" value="NAD(P)-binding Rossmann-like Domain"/>
    <property type="match status" value="1"/>
</dbReference>
<dbReference type="Pfam" id="PF00106">
    <property type="entry name" value="adh_short"/>
    <property type="match status" value="1"/>
</dbReference>
<evidence type="ECO:0000313" key="2">
    <source>
        <dbReference type="EMBL" id="KAF6290746.1"/>
    </source>
</evidence>
<dbReference type="EMBL" id="JABWUV010000018">
    <property type="protein sequence ID" value="KAF6290746.1"/>
    <property type="molecule type" value="Genomic_DNA"/>
</dbReference>
<dbReference type="AlphaFoldDB" id="A0A7J7SQN2"/>
<gene>
    <name evidence="2" type="ORF">mMyoMyo1_006496</name>
</gene>
<dbReference type="GO" id="GO:0000253">
    <property type="term" value="F:3-beta-hydroxysteroid 3-dehydrogenase (NADP+) activity"/>
    <property type="evidence" value="ECO:0007669"/>
    <property type="project" value="TreeGrafter"/>
</dbReference>
<dbReference type="PANTHER" id="PTHR44442:SF1">
    <property type="entry name" value="3-KETO-STEROID REDUCTASE_17-BETA-HYDROXYSTEROID DEHYDROGENASE 7"/>
    <property type="match status" value="1"/>
</dbReference>
<feature type="transmembrane region" description="Helical" evidence="1">
    <location>
        <begin position="222"/>
        <end position="242"/>
    </location>
</feature>
<keyword evidence="1" id="KW-0812">Transmembrane</keyword>
<dbReference type="VEuPathDB" id="HostDB:GeneID_118673077"/>